<reference evidence="2 3" key="1">
    <citation type="journal article" date="2024" name="J Genomics">
        <title>Draft genome sequencing and assembly of Favolaschia claudopus CIRM-BRFM 2984 isolated from oak limbs.</title>
        <authorList>
            <person name="Navarro D."/>
            <person name="Drula E."/>
            <person name="Chaduli D."/>
            <person name="Cazenave R."/>
            <person name="Ahrendt S."/>
            <person name="Wang J."/>
            <person name="Lipzen A."/>
            <person name="Daum C."/>
            <person name="Barry K."/>
            <person name="Grigoriev I.V."/>
            <person name="Favel A."/>
            <person name="Rosso M.N."/>
            <person name="Martin F."/>
        </authorList>
    </citation>
    <scope>NUCLEOTIDE SEQUENCE [LARGE SCALE GENOMIC DNA]</scope>
    <source>
        <strain evidence="2 3">CIRM-BRFM 2984</strain>
    </source>
</reference>
<gene>
    <name evidence="2" type="ORF">R3P38DRAFT_3262989</name>
</gene>
<dbReference type="EMBL" id="JAWWNJ010000017">
    <property type="protein sequence ID" value="KAK7038642.1"/>
    <property type="molecule type" value="Genomic_DNA"/>
</dbReference>
<name>A0AAW0CGN9_9AGAR</name>
<comment type="caution">
    <text evidence="2">The sequence shown here is derived from an EMBL/GenBank/DDBJ whole genome shotgun (WGS) entry which is preliminary data.</text>
</comment>
<dbReference type="AlphaFoldDB" id="A0AAW0CGN9"/>
<protein>
    <submittedName>
        <fullName evidence="2">Uncharacterized protein</fullName>
    </submittedName>
</protein>
<accession>A0AAW0CGN9</accession>
<keyword evidence="3" id="KW-1185">Reference proteome</keyword>
<dbReference type="Proteomes" id="UP001362999">
    <property type="component" value="Unassembled WGS sequence"/>
</dbReference>
<evidence type="ECO:0000313" key="2">
    <source>
        <dbReference type="EMBL" id="KAK7038642.1"/>
    </source>
</evidence>
<feature type="region of interest" description="Disordered" evidence="1">
    <location>
        <begin position="1"/>
        <end position="36"/>
    </location>
</feature>
<proteinExistence type="predicted"/>
<evidence type="ECO:0000256" key="1">
    <source>
        <dbReference type="SAM" id="MobiDB-lite"/>
    </source>
</evidence>
<organism evidence="2 3">
    <name type="scientific">Favolaschia claudopus</name>
    <dbReference type="NCBI Taxonomy" id="2862362"/>
    <lineage>
        <taxon>Eukaryota</taxon>
        <taxon>Fungi</taxon>
        <taxon>Dikarya</taxon>
        <taxon>Basidiomycota</taxon>
        <taxon>Agaricomycotina</taxon>
        <taxon>Agaricomycetes</taxon>
        <taxon>Agaricomycetidae</taxon>
        <taxon>Agaricales</taxon>
        <taxon>Marasmiineae</taxon>
        <taxon>Mycenaceae</taxon>
        <taxon>Favolaschia</taxon>
    </lineage>
</organism>
<evidence type="ECO:0000313" key="3">
    <source>
        <dbReference type="Proteomes" id="UP001362999"/>
    </source>
</evidence>
<sequence length="260" mass="28855">MRRPFSVPRTVPAQASLRRSSRSRARVPPPADSPQTSSFLLVADTCDGVLKPSQRLRSISYTSTRLAPSSDDTSLVARSIRPRRLSTHTRFVLRPLSLDILDSLLIESLQSSVPLQTYLVISLDPHVSRLCGSDTPHNTLHTPTRAPPGHLREFVKPGIRARWEGGGSCVNRQRMAYCIPNQGRLYFALDAAYITSASNCYPAHATSSCVSFVSSRRRTPRPSSLYLRSWSSRSASAAPGGVIWYFRSGVDWAEEEDVER</sequence>